<evidence type="ECO:0000313" key="10">
    <source>
        <dbReference type="EMBL" id="MDQ0114492.1"/>
    </source>
</evidence>
<dbReference type="RefSeq" id="WP_307205861.1">
    <property type="nucleotide sequence ID" value="NZ_JAUSSU010000008.1"/>
</dbReference>
<comment type="subcellular location">
    <subcellularLocation>
        <location evidence="1">Membrane</location>
        <topology evidence="1">Lipid-anchor</topology>
    </subcellularLocation>
</comment>
<keyword evidence="6" id="KW-0564">Palmitate</keyword>
<dbReference type="Gene3D" id="6.20.190.10">
    <property type="entry name" value="Nutrient germinant receptor protein C, domain 1"/>
    <property type="match status" value="1"/>
</dbReference>
<dbReference type="Gene3D" id="3.30.300.210">
    <property type="entry name" value="Nutrient germinant receptor protein C, domain 3"/>
    <property type="match status" value="1"/>
</dbReference>
<dbReference type="InterPro" id="IPR008844">
    <property type="entry name" value="Spore_GerAC-like"/>
</dbReference>
<evidence type="ECO:0000256" key="7">
    <source>
        <dbReference type="ARBA" id="ARBA00023288"/>
    </source>
</evidence>
<evidence type="ECO:0000259" key="8">
    <source>
        <dbReference type="Pfam" id="PF05504"/>
    </source>
</evidence>
<dbReference type="Proteomes" id="UP001229346">
    <property type="component" value="Unassembled WGS sequence"/>
</dbReference>
<feature type="domain" description="Spore germination protein N-terminal" evidence="9">
    <location>
        <begin position="18"/>
        <end position="195"/>
    </location>
</feature>
<dbReference type="InterPro" id="IPR057336">
    <property type="entry name" value="GerAC_N"/>
</dbReference>
<keyword evidence="11" id="KW-1185">Reference proteome</keyword>
<accession>A0ABT9U5H9</accession>
<reference evidence="10 11" key="1">
    <citation type="submission" date="2023-07" db="EMBL/GenBank/DDBJ databases">
        <title>Sorghum-associated microbial communities from plants grown in Nebraska, USA.</title>
        <authorList>
            <person name="Schachtman D."/>
        </authorList>
    </citation>
    <scope>NUCLEOTIDE SEQUENCE [LARGE SCALE GENOMIC DNA]</scope>
    <source>
        <strain evidence="10 11">CC482</strain>
    </source>
</reference>
<evidence type="ECO:0000259" key="9">
    <source>
        <dbReference type="Pfam" id="PF25198"/>
    </source>
</evidence>
<gene>
    <name evidence="10" type="ORF">J2T15_003948</name>
</gene>
<dbReference type="Pfam" id="PF05504">
    <property type="entry name" value="Spore_GerAC"/>
    <property type="match status" value="1"/>
</dbReference>
<comment type="similarity">
    <text evidence="2">Belongs to the GerABKC lipoprotein family.</text>
</comment>
<evidence type="ECO:0000256" key="1">
    <source>
        <dbReference type="ARBA" id="ARBA00004635"/>
    </source>
</evidence>
<comment type="caution">
    <text evidence="10">The sequence shown here is derived from an EMBL/GenBank/DDBJ whole genome shotgun (WGS) entry which is preliminary data.</text>
</comment>
<dbReference type="NCBIfam" id="TIGR02887">
    <property type="entry name" value="spore_ger_x_C"/>
    <property type="match status" value="1"/>
</dbReference>
<dbReference type="InterPro" id="IPR046953">
    <property type="entry name" value="Spore_GerAC-like_C"/>
</dbReference>
<keyword evidence="3" id="KW-0309">Germination</keyword>
<organism evidence="10 11">
    <name type="scientific">Paenibacillus harenae</name>
    <dbReference type="NCBI Taxonomy" id="306543"/>
    <lineage>
        <taxon>Bacteria</taxon>
        <taxon>Bacillati</taxon>
        <taxon>Bacillota</taxon>
        <taxon>Bacilli</taxon>
        <taxon>Bacillales</taxon>
        <taxon>Paenibacillaceae</taxon>
        <taxon>Paenibacillus</taxon>
    </lineage>
</organism>
<evidence type="ECO:0000256" key="4">
    <source>
        <dbReference type="ARBA" id="ARBA00022729"/>
    </source>
</evidence>
<keyword evidence="7" id="KW-0449">Lipoprotein</keyword>
<sequence>MIVTILCAFLIILPGCWNKRELDQSGFAMAIAIDQGKNKQIELTTQMYRPTAGQKGGGGGGPSGDTANLLIKTSDDSIFEAIRDIPIHLGRKASWSHMRVILIGEKLARSTDIGKLIDFFYRDHEPRHTISIMIAKGRADKILEVKPAIEQTIGQQLLLTKQVTYQSAAKSMDTTLLKFALQMNSPHNDSSITYIYKDKKEKDELNAAGLALIKKGKMINILPPKKVEGLVMLRDEFKFGVIEIPCPDKAQTESIEVVSLSTKIKTKLAGDKVHILVKTSVEGIIGELKCTEIKTRKDEEAFTRKAEEEIKKQMLSTIRFLQKNKTDIIGIGNTIARWHPKQWKGMKENWDSQFAEVPFDIQVELQLLTTGTAIGKPAVSGEGK</sequence>
<evidence type="ECO:0000313" key="11">
    <source>
        <dbReference type="Proteomes" id="UP001229346"/>
    </source>
</evidence>
<evidence type="ECO:0000256" key="3">
    <source>
        <dbReference type="ARBA" id="ARBA00022544"/>
    </source>
</evidence>
<keyword evidence="4" id="KW-0732">Signal</keyword>
<dbReference type="EMBL" id="JAUSSU010000008">
    <property type="protein sequence ID" value="MDQ0114492.1"/>
    <property type="molecule type" value="Genomic_DNA"/>
</dbReference>
<name>A0ABT9U5H9_PAEHA</name>
<dbReference type="Pfam" id="PF25198">
    <property type="entry name" value="Spore_GerAC_N"/>
    <property type="match status" value="1"/>
</dbReference>
<dbReference type="PANTHER" id="PTHR35789">
    <property type="entry name" value="SPORE GERMINATION PROTEIN B3"/>
    <property type="match status" value="1"/>
</dbReference>
<keyword evidence="5" id="KW-0472">Membrane</keyword>
<dbReference type="PANTHER" id="PTHR35789:SF1">
    <property type="entry name" value="SPORE GERMINATION PROTEIN B3"/>
    <property type="match status" value="1"/>
</dbReference>
<evidence type="ECO:0000256" key="6">
    <source>
        <dbReference type="ARBA" id="ARBA00023139"/>
    </source>
</evidence>
<protein>
    <submittedName>
        <fullName evidence="10">Spore germination protein KC</fullName>
    </submittedName>
</protein>
<evidence type="ECO:0000256" key="2">
    <source>
        <dbReference type="ARBA" id="ARBA00007886"/>
    </source>
</evidence>
<evidence type="ECO:0000256" key="5">
    <source>
        <dbReference type="ARBA" id="ARBA00023136"/>
    </source>
</evidence>
<dbReference type="InterPro" id="IPR038501">
    <property type="entry name" value="Spore_GerAC_C_sf"/>
</dbReference>
<proteinExistence type="inferred from homology"/>
<feature type="domain" description="Spore germination GerAC-like C-terminal" evidence="8">
    <location>
        <begin position="209"/>
        <end position="371"/>
    </location>
</feature>